<comment type="caution">
    <text evidence="2">The sequence shown here is derived from an EMBL/GenBank/DDBJ whole genome shotgun (WGS) entry which is preliminary data.</text>
</comment>
<organism evidence="2 3">
    <name type="scientific">Thalassiosira oceanica</name>
    <name type="common">Marine diatom</name>
    <dbReference type="NCBI Taxonomy" id="159749"/>
    <lineage>
        <taxon>Eukaryota</taxon>
        <taxon>Sar</taxon>
        <taxon>Stramenopiles</taxon>
        <taxon>Ochrophyta</taxon>
        <taxon>Bacillariophyta</taxon>
        <taxon>Coscinodiscophyceae</taxon>
        <taxon>Thalassiosirophycidae</taxon>
        <taxon>Thalassiosirales</taxon>
        <taxon>Thalassiosiraceae</taxon>
        <taxon>Thalassiosira</taxon>
    </lineage>
</organism>
<name>K0SPN1_THAOC</name>
<dbReference type="Proteomes" id="UP000266841">
    <property type="component" value="Unassembled WGS sequence"/>
</dbReference>
<protein>
    <submittedName>
        <fullName evidence="2">Uncharacterized protein</fullName>
    </submittedName>
</protein>
<evidence type="ECO:0000256" key="1">
    <source>
        <dbReference type="SAM" id="MobiDB-lite"/>
    </source>
</evidence>
<reference evidence="2 3" key="1">
    <citation type="journal article" date="2012" name="Genome Biol.">
        <title>Genome and low-iron response of an oceanic diatom adapted to chronic iron limitation.</title>
        <authorList>
            <person name="Lommer M."/>
            <person name="Specht M."/>
            <person name="Roy A.S."/>
            <person name="Kraemer L."/>
            <person name="Andreson R."/>
            <person name="Gutowska M.A."/>
            <person name="Wolf J."/>
            <person name="Bergner S.V."/>
            <person name="Schilhabel M.B."/>
            <person name="Klostermeier U.C."/>
            <person name="Beiko R.G."/>
            <person name="Rosenstiel P."/>
            <person name="Hippler M."/>
            <person name="Laroche J."/>
        </authorList>
    </citation>
    <scope>NUCLEOTIDE SEQUENCE [LARGE SCALE GENOMIC DNA]</scope>
    <source>
        <strain evidence="2 3">CCMP1005</strain>
    </source>
</reference>
<evidence type="ECO:0000313" key="3">
    <source>
        <dbReference type="Proteomes" id="UP000266841"/>
    </source>
</evidence>
<sequence>MISFRPKSHISNPKALFNSFATIISSGRGAILINATVSPHIVAVIGRRRSTPPASRIKSPALISPFRRIGEPGGRSATDMTRTKPSVPRLSFIPIASDRKITVRSAPTDTDDGDVGDCIGQSLGMGGRLGAV</sequence>
<gene>
    <name evidence="2" type="ORF">THAOC_16398</name>
</gene>
<evidence type="ECO:0000313" key="2">
    <source>
        <dbReference type="EMBL" id="EJK62971.1"/>
    </source>
</evidence>
<dbReference type="AlphaFoldDB" id="K0SPN1"/>
<keyword evidence="3" id="KW-1185">Reference proteome</keyword>
<feature type="region of interest" description="Disordered" evidence="1">
    <location>
        <begin position="49"/>
        <end position="84"/>
    </location>
</feature>
<accession>K0SPN1</accession>
<dbReference type="EMBL" id="AGNL01018513">
    <property type="protein sequence ID" value="EJK62971.1"/>
    <property type="molecule type" value="Genomic_DNA"/>
</dbReference>
<proteinExistence type="predicted"/>